<keyword evidence="3" id="KW-0326">Glycosidase</keyword>
<dbReference type="SMART" id="SM00641">
    <property type="entry name" value="Glyco_25"/>
    <property type="match status" value="1"/>
</dbReference>
<keyword evidence="5" id="KW-1185">Reference proteome</keyword>
<sequence>MQTRSPQNAKGIDVSIWQGDIDWKKVKAAGTSFAFLKATEGKSIEDKQFAKNIINARAVGILVGAYHFCRAKDVAEAQKEADHFINTIISVGGFYLLNLPSVLDIETKEGITKANITAVCHEWLEKVKKASGKTPLIYANNDMAVNYLDKSLAVYPLWFARYGVSQPPNAGGWSQWTFLQYTDSGAVSGISGNVDTNEYHGTLEKLISVYGGYKMKPEDANKIIAAFLGPLYNFVTDPKEKMECNRLANELRKASGQPTK</sequence>
<dbReference type="EMBL" id="BFAV01000127">
    <property type="protein sequence ID" value="GBF34158.1"/>
    <property type="molecule type" value="Genomic_DNA"/>
</dbReference>
<gene>
    <name evidence="4" type="ORF">DCCM_3270</name>
</gene>
<evidence type="ECO:0000313" key="4">
    <source>
        <dbReference type="EMBL" id="GBF34158.1"/>
    </source>
</evidence>
<dbReference type="GO" id="GO:0003796">
    <property type="term" value="F:lysozyme activity"/>
    <property type="evidence" value="ECO:0007669"/>
    <property type="project" value="InterPro"/>
</dbReference>
<evidence type="ECO:0000256" key="2">
    <source>
        <dbReference type="ARBA" id="ARBA00022801"/>
    </source>
</evidence>
<dbReference type="InterPro" id="IPR018077">
    <property type="entry name" value="Glyco_hydro_fam25_subgr"/>
</dbReference>
<dbReference type="OrthoDB" id="9800780at2"/>
<dbReference type="RefSeq" id="WP_104372453.1">
    <property type="nucleotide sequence ID" value="NZ_BFAV01000127.1"/>
</dbReference>
<comment type="similarity">
    <text evidence="1">Belongs to the glycosyl hydrolase 25 family.</text>
</comment>
<evidence type="ECO:0000256" key="3">
    <source>
        <dbReference type="ARBA" id="ARBA00023295"/>
    </source>
</evidence>
<evidence type="ECO:0000313" key="5">
    <source>
        <dbReference type="Proteomes" id="UP000239549"/>
    </source>
</evidence>
<reference evidence="5" key="1">
    <citation type="submission" date="2018-02" db="EMBL/GenBank/DDBJ databases">
        <title>Genome sequence of Desulfocucumis palustris strain NAW-5.</title>
        <authorList>
            <person name="Watanabe M."/>
            <person name="Kojima H."/>
            <person name="Fukui M."/>
        </authorList>
    </citation>
    <scope>NUCLEOTIDE SEQUENCE [LARGE SCALE GENOMIC DNA]</scope>
    <source>
        <strain evidence="5">NAW-5</strain>
    </source>
</reference>
<dbReference type="PANTHER" id="PTHR34135:SF2">
    <property type="entry name" value="LYSOZYME"/>
    <property type="match status" value="1"/>
</dbReference>
<dbReference type="GO" id="GO:0009253">
    <property type="term" value="P:peptidoglycan catabolic process"/>
    <property type="evidence" value="ECO:0007669"/>
    <property type="project" value="InterPro"/>
</dbReference>
<dbReference type="SUPFAM" id="SSF51445">
    <property type="entry name" value="(Trans)glycosidases"/>
    <property type="match status" value="1"/>
</dbReference>
<organism evidence="4 5">
    <name type="scientific">Desulfocucumis palustris</name>
    <dbReference type="NCBI Taxonomy" id="1898651"/>
    <lineage>
        <taxon>Bacteria</taxon>
        <taxon>Bacillati</taxon>
        <taxon>Bacillota</taxon>
        <taxon>Clostridia</taxon>
        <taxon>Eubacteriales</taxon>
        <taxon>Desulfocucumaceae</taxon>
        <taxon>Desulfocucumis</taxon>
    </lineage>
</organism>
<protein>
    <submittedName>
        <fullName evidence="4">Lyzozyme M1</fullName>
    </submittedName>
</protein>
<dbReference type="GO" id="GO:0016998">
    <property type="term" value="P:cell wall macromolecule catabolic process"/>
    <property type="evidence" value="ECO:0007669"/>
    <property type="project" value="InterPro"/>
</dbReference>
<dbReference type="Proteomes" id="UP000239549">
    <property type="component" value="Unassembled WGS sequence"/>
</dbReference>
<dbReference type="InterPro" id="IPR017853">
    <property type="entry name" value="GH"/>
</dbReference>
<dbReference type="InterPro" id="IPR002053">
    <property type="entry name" value="Glyco_hydro_25"/>
</dbReference>
<evidence type="ECO:0000256" key="1">
    <source>
        <dbReference type="ARBA" id="ARBA00010646"/>
    </source>
</evidence>
<proteinExistence type="inferred from homology"/>
<keyword evidence="2" id="KW-0378">Hydrolase</keyword>
<dbReference type="Gene3D" id="3.20.20.80">
    <property type="entry name" value="Glycosidases"/>
    <property type="match status" value="1"/>
</dbReference>
<dbReference type="AlphaFoldDB" id="A0A2L2XD34"/>
<accession>A0A2L2XD34</accession>
<dbReference type="Pfam" id="PF01183">
    <property type="entry name" value="Glyco_hydro_25"/>
    <property type="match status" value="1"/>
</dbReference>
<name>A0A2L2XD34_9FIRM</name>
<dbReference type="CDD" id="cd00599">
    <property type="entry name" value="GH25_muramidase"/>
    <property type="match status" value="1"/>
</dbReference>
<dbReference type="PANTHER" id="PTHR34135">
    <property type="entry name" value="LYSOZYME"/>
    <property type="match status" value="1"/>
</dbReference>
<comment type="caution">
    <text evidence="4">The sequence shown here is derived from an EMBL/GenBank/DDBJ whole genome shotgun (WGS) entry which is preliminary data.</text>
</comment>
<dbReference type="GO" id="GO:0016052">
    <property type="term" value="P:carbohydrate catabolic process"/>
    <property type="evidence" value="ECO:0007669"/>
    <property type="project" value="TreeGrafter"/>
</dbReference>
<dbReference type="PROSITE" id="PS51904">
    <property type="entry name" value="GLYCOSYL_HYDROL_F25_2"/>
    <property type="match status" value="1"/>
</dbReference>